<dbReference type="EMBL" id="BAAATD010000008">
    <property type="protein sequence ID" value="GAA2616344.1"/>
    <property type="molecule type" value="Genomic_DNA"/>
</dbReference>
<evidence type="ECO:0000256" key="1">
    <source>
        <dbReference type="SAM" id="MobiDB-lite"/>
    </source>
</evidence>
<evidence type="ECO:0000313" key="2">
    <source>
        <dbReference type="EMBL" id="GAA2616344.1"/>
    </source>
</evidence>
<keyword evidence="3" id="KW-1185">Reference proteome</keyword>
<accession>A0ABN3Q7K7</accession>
<sequence length="125" mass="13059">MARESRQRPVSARVTPAVLGSVCWSENGNPYTVRVPYGAGKGIRQDEPITRSPSSVQPSAAGPCASPEPISTPIRTSGPPVIRASRFVMPGASPTLSTAVAPRSVPRPSRRSTPESSSCEADTST</sequence>
<dbReference type="Proteomes" id="UP001501509">
    <property type="component" value="Unassembled WGS sequence"/>
</dbReference>
<evidence type="ECO:0000313" key="3">
    <source>
        <dbReference type="Proteomes" id="UP001501509"/>
    </source>
</evidence>
<reference evidence="2 3" key="1">
    <citation type="journal article" date="2019" name="Int. J. Syst. Evol. Microbiol.">
        <title>The Global Catalogue of Microorganisms (GCM) 10K type strain sequencing project: providing services to taxonomists for standard genome sequencing and annotation.</title>
        <authorList>
            <consortium name="The Broad Institute Genomics Platform"/>
            <consortium name="The Broad Institute Genome Sequencing Center for Infectious Disease"/>
            <person name="Wu L."/>
            <person name="Ma J."/>
        </authorList>
    </citation>
    <scope>NUCLEOTIDE SEQUENCE [LARGE SCALE GENOMIC DNA]</scope>
    <source>
        <strain evidence="2 3">JCM 6833</strain>
    </source>
</reference>
<protein>
    <submittedName>
        <fullName evidence="2">Uncharacterized protein</fullName>
    </submittedName>
</protein>
<gene>
    <name evidence="2" type="ORF">GCM10010411_59290</name>
</gene>
<proteinExistence type="predicted"/>
<name>A0ABN3Q7K7_9ACTN</name>
<feature type="region of interest" description="Disordered" evidence="1">
    <location>
        <begin position="42"/>
        <end position="125"/>
    </location>
</feature>
<organism evidence="2 3">
    <name type="scientific">Actinomadura fulvescens</name>
    <dbReference type="NCBI Taxonomy" id="46160"/>
    <lineage>
        <taxon>Bacteria</taxon>
        <taxon>Bacillati</taxon>
        <taxon>Actinomycetota</taxon>
        <taxon>Actinomycetes</taxon>
        <taxon>Streptosporangiales</taxon>
        <taxon>Thermomonosporaceae</taxon>
        <taxon>Actinomadura</taxon>
    </lineage>
</organism>
<comment type="caution">
    <text evidence="2">The sequence shown here is derived from an EMBL/GenBank/DDBJ whole genome shotgun (WGS) entry which is preliminary data.</text>
</comment>